<evidence type="ECO:0000313" key="1">
    <source>
        <dbReference type="EMBL" id="VCU09680.1"/>
    </source>
</evidence>
<dbReference type="AlphaFoldDB" id="A0A3S5CYG7"/>
<dbReference type="Proteomes" id="UP000289200">
    <property type="component" value="Unassembled WGS sequence"/>
</dbReference>
<sequence>MTYYIHYSTASHDWHDEYSSLEEARRAFAGAYEAYKRQLAYISDSDDRHGEVIEDARSIKEWAKAKNVDLYDDGAPGTY</sequence>
<evidence type="ECO:0000313" key="2">
    <source>
        <dbReference type="Proteomes" id="UP000289200"/>
    </source>
</evidence>
<proteinExistence type="predicted"/>
<gene>
    <name evidence="1" type="ORF">RHODGE_RHODGE_02849</name>
</gene>
<dbReference type="RefSeq" id="WP_129609508.1">
    <property type="nucleotide sequence ID" value="NZ_UWOC01000151.1"/>
</dbReference>
<name>A0A3S5CYG7_9BRAD</name>
<keyword evidence="2" id="KW-1185">Reference proteome</keyword>
<accession>A0A3S5CYG7</accession>
<comment type="caution">
    <text evidence="1">The sequence shown here is derived from an EMBL/GenBank/DDBJ whole genome shotgun (WGS) entry which is preliminary data.</text>
</comment>
<protein>
    <submittedName>
        <fullName evidence="1">Uncharacterized protein</fullName>
    </submittedName>
</protein>
<organism evidence="1 2">
    <name type="scientific">Rhodoplanes serenus</name>
    <dbReference type="NCBI Taxonomy" id="200615"/>
    <lineage>
        <taxon>Bacteria</taxon>
        <taxon>Pseudomonadati</taxon>
        <taxon>Pseudomonadota</taxon>
        <taxon>Alphaproteobacteria</taxon>
        <taxon>Hyphomicrobiales</taxon>
        <taxon>Nitrobacteraceae</taxon>
        <taxon>Rhodoplanes</taxon>
    </lineage>
</organism>
<dbReference type="EMBL" id="UWOC01000151">
    <property type="protein sequence ID" value="VCU09680.1"/>
    <property type="molecule type" value="Genomic_DNA"/>
</dbReference>
<reference evidence="2" key="1">
    <citation type="submission" date="2018-10" db="EMBL/GenBank/DDBJ databases">
        <authorList>
            <person name="Peiro R."/>
            <person name="Begona"/>
            <person name="Cbmso G."/>
            <person name="Lopez M."/>
            <person name="Gonzalez S."/>
            <person name="Sacristan E."/>
            <person name="Castillo E."/>
        </authorList>
    </citation>
    <scope>NUCLEOTIDE SEQUENCE [LARGE SCALE GENOMIC DNA]</scope>
</reference>